<organism evidence="2 3">
    <name type="scientific">Candidatus Doudnabacteria bacterium Gr01-1014_77</name>
    <dbReference type="NCBI Taxonomy" id="2017133"/>
    <lineage>
        <taxon>Bacteria</taxon>
        <taxon>Candidatus Doudnaibacteriota</taxon>
    </lineage>
</organism>
<dbReference type="Proteomes" id="UP000319613">
    <property type="component" value="Unassembled WGS sequence"/>
</dbReference>
<keyword evidence="1" id="KW-1133">Transmembrane helix</keyword>
<sequence>MDTKRFNQPEYKSQIQGARKYKREVHKPPEEPFKKLLYYLGLDTWQRKTIASLIFVFFVYCIYFAPFLKLNSIEISGTDQQAAVKIEENFNEYIQKYRAGIFPRKNIFFFGTRSFTEYLLENNYQVAKVIEIKRKPLHKVTVVIDQRTPEFVLEQGFNYYVLNSDSTIGSSISPEQLLSDFKAFKKVKDSAEESVNPGEKFLNEQKNDFLQYLNDNIEKKMSLPIESFEIPGRASDQLIVHLRKGFVAYFNSTTDSKVFLDRFYTLWIQLNPDQQNRLAYFDLRFEKNAYACFKGDKCANTNINLESN</sequence>
<proteinExistence type="predicted"/>
<evidence type="ECO:0000256" key="1">
    <source>
        <dbReference type="SAM" id="Phobius"/>
    </source>
</evidence>
<dbReference type="AlphaFoldDB" id="A0A554JC81"/>
<keyword evidence="1" id="KW-0472">Membrane</keyword>
<name>A0A554JC81_9BACT</name>
<evidence type="ECO:0000313" key="2">
    <source>
        <dbReference type="EMBL" id="TSC65975.1"/>
    </source>
</evidence>
<evidence type="ECO:0000313" key="3">
    <source>
        <dbReference type="Proteomes" id="UP000319613"/>
    </source>
</evidence>
<reference evidence="2 3" key="1">
    <citation type="submission" date="2017-07" db="EMBL/GenBank/DDBJ databases">
        <title>Mechanisms for carbon and nitrogen cycling indicate functional differentiation within the Candidate Phyla Radiation.</title>
        <authorList>
            <person name="Danczak R.E."/>
            <person name="Johnston M.D."/>
            <person name="Kenah C."/>
            <person name="Slattery M."/>
            <person name="Wrighton K.C."/>
            <person name="Wilkins M.J."/>
        </authorList>
    </citation>
    <scope>NUCLEOTIDE SEQUENCE [LARGE SCALE GENOMIC DNA]</scope>
    <source>
        <strain evidence="2">Gr01-1014_77</strain>
    </source>
</reference>
<dbReference type="EMBL" id="VMFF01000019">
    <property type="protein sequence ID" value="TSC65975.1"/>
    <property type="molecule type" value="Genomic_DNA"/>
</dbReference>
<protein>
    <recommendedName>
        <fullName evidence="4">POTRA domain-containing protein</fullName>
    </recommendedName>
</protein>
<accession>A0A554JC81</accession>
<comment type="caution">
    <text evidence="2">The sequence shown here is derived from an EMBL/GenBank/DDBJ whole genome shotgun (WGS) entry which is preliminary data.</text>
</comment>
<feature type="transmembrane region" description="Helical" evidence="1">
    <location>
        <begin position="50"/>
        <end position="68"/>
    </location>
</feature>
<keyword evidence="1" id="KW-0812">Transmembrane</keyword>
<evidence type="ECO:0008006" key="4">
    <source>
        <dbReference type="Google" id="ProtNLM"/>
    </source>
</evidence>
<gene>
    <name evidence="2" type="ORF">G01um101477_263</name>
</gene>